<dbReference type="STRING" id="286727.SAMN02982917_2470"/>
<evidence type="ECO:0000256" key="1">
    <source>
        <dbReference type="ARBA" id="ARBA00010062"/>
    </source>
</evidence>
<keyword evidence="2" id="KW-0813">Transport</keyword>
<dbReference type="EMBL" id="FXAK01000005">
    <property type="protein sequence ID" value="SMF49520.1"/>
    <property type="molecule type" value="Genomic_DNA"/>
</dbReference>
<keyword evidence="4" id="KW-0029">Amino-acid transport</keyword>
<dbReference type="OrthoDB" id="9768386at2"/>
<dbReference type="InterPro" id="IPR028081">
    <property type="entry name" value="Leu-bd"/>
</dbReference>
<dbReference type="SUPFAM" id="SSF53822">
    <property type="entry name" value="Periplasmic binding protein-like I"/>
    <property type="match status" value="1"/>
</dbReference>
<accession>A0A1X7FB45</accession>
<dbReference type="InterPro" id="IPR028082">
    <property type="entry name" value="Peripla_BP_I"/>
</dbReference>
<dbReference type="Proteomes" id="UP000192936">
    <property type="component" value="Unassembled WGS sequence"/>
</dbReference>
<keyword evidence="3 5" id="KW-0732">Signal</keyword>
<dbReference type="PANTHER" id="PTHR47151:SF2">
    <property type="entry name" value="AMINO ACID BINDING PROTEIN"/>
    <property type="match status" value="1"/>
</dbReference>
<evidence type="ECO:0000313" key="8">
    <source>
        <dbReference type="Proteomes" id="UP000192936"/>
    </source>
</evidence>
<dbReference type="InterPro" id="IPR000709">
    <property type="entry name" value="Leu_Ile_Val-bd"/>
</dbReference>
<evidence type="ECO:0000256" key="3">
    <source>
        <dbReference type="ARBA" id="ARBA00022729"/>
    </source>
</evidence>
<dbReference type="PRINTS" id="PR00337">
    <property type="entry name" value="LEUILEVALBP"/>
</dbReference>
<name>A0A1X7FB45_9PROT</name>
<feature type="signal peptide" evidence="5">
    <location>
        <begin position="1"/>
        <end position="23"/>
    </location>
</feature>
<evidence type="ECO:0000256" key="2">
    <source>
        <dbReference type="ARBA" id="ARBA00022448"/>
    </source>
</evidence>
<proteinExistence type="inferred from homology"/>
<evidence type="ECO:0000256" key="5">
    <source>
        <dbReference type="SAM" id="SignalP"/>
    </source>
</evidence>
<comment type="similarity">
    <text evidence="1">Belongs to the leucine-binding protein family.</text>
</comment>
<dbReference type="GO" id="GO:0006865">
    <property type="term" value="P:amino acid transport"/>
    <property type="evidence" value="ECO:0007669"/>
    <property type="project" value="UniProtKB-KW"/>
</dbReference>
<feature type="domain" description="Leucine-binding protein" evidence="6">
    <location>
        <begin position="25"/>
        <end position="361"/>
    </location>
</feature>
<gene>
    <name evidence="7" type="ORF">SAMN02982917_2470</name>
</gene>
<dbReference type="Gene3D" id="3.40.50.2300">
    <property type="match status" value="2"/>
</dbReference>
<protein>
    <submittedName>
        <fullName evidence="7">L-leucine-binding protein /L-isoleucine-binding protein /L-valine-binding protein</fullName>
    </submittedName>
</protein>
<reference evidence="7 8" key="1">
    <citation type="submission" date="2017-04" db="EMBL/GenBank/DDBJ databases">
        <authorList>
            <person name="Afonso C.L."/>
            <person name="Miller P.J."/>
            <person name="Scott M.A."/>
            <person name="Spackman E."/>
            <person name="Goraichik I."/>
            <person name="Dimitrov K.M."/>
            <person name="Suarez D.L."/>
            <person name="Swayne D.E."/>
        </authorList>
    </citation>
    <scope>NUCLEOTIDE SEQUENCE [LARGE SCALE GENOMIC DNA]</scope>
    <source>
        <strain evidence="7 8">A2P</strain>
    </source>
</reference>
<dbReference type="CDD" id="cd06342">
    <property type="entry name" value="PBP1_ABC_LIVBP-like"/>
    <property type="match status" value="1"/>
</dbReference>
<evidence type="ECO:0000256" key="4">
    <source>
        <dbReference type="ARBA" id="ARBA00022970"/>
    </source>
</evidence>
<evidence type="ECO:0000313" key="7">
    <source>
        <dbReference type="EMBL" id="SMF49520.1"/>
    </source>
</evidence>
<dbReference type="AlphaFoldDB" id="A0A1X7FB45"/>
<feature type="chain" id="PRO_5012801382" evidence="5">
    <location>
        <begin position="24"/>
        <end position="369"/>
    </location>
</feature>
<evidence type="ECO:0000259" key="6">
    <source>
        <dbReference type="Pfam" id="PF13458"/>
    </source>
</evidence>
<sequence>MRLTVLSFVSATALLAGFGTAQADIVIGLGTATTGPVAALGEQSVYGAKQAVADINAKGGVLGQKLVLKVGDDACDPRQAVAVANQFVRDQVTAVVGHLCSGASIPAADVYQEEGVVMVSPTATNPLLTAKGYPTIFRVCGRDDQQGVVAGNYLAQNFKGKNIAVLDDKQAYGKGLADVVVETLEKAGGKVAYRGSVTAGEKDFSALITSLKDKNIDAVYYGGYHPELGLIVRQAQEQGLKPQFIAGDGLNNQEYWSITGPAGEGTLYTDSPSAASDPKAQELIASFKKAGLPEPGNFAFYSYAAVQVIAQGLQKSGGTDGGKLAKTLHANSFDTVVGSIEFDKKGDIVKPNYVMYVWSNGQPKMIAQK</sequence>
<organism evidence="7 8">
    <name type="scientific">Azospirillum oryzae</name>
    <dbReference type="NCBI Taxonomy" id="286727"/>
    <lineage>
        <taxon>Bacteria</taxon>
        <taxon>Pseudomonadati</taxon>
        <taxon>Pseudomonadota</taxon>
        <taxon>Alphaproteobacteria</taxon>
        <taxon>Rhodospirillales</taxon>
        <taxon>Azospirillaceae</taxon>
        <taxon>Azospirillum</taxon>
    </lineage>
</organism>
<dbReference type="Pfam" id="PF13458">
    <property type="entry name" value="Peripla_BP_6"/>
    <property type="match status" value="1"/>
</dbReference>
<dbReference type="RefSeq" id="WP_085085666.1">
    <property type="nucleotide sequence ID" value="NZ_FXAK01000005.1"/>
</dbReference>
<dbReference type="PANTHER" id="PTHR47151">
    <property type="entry name" value="LEU/ILE/VAL-BINDING ABC TRANSPORTER SUBUNIT"/>
    <property type="match status" value="1"/>
</dbReference>